<accession>A0ABZ3ESH3</accession>
<dbReference type="EMBL" id="CP146256">
    <property type="protein sequence ID" value="XAH73173.1"/>
    <property type="molecule type" value="Genomic_DNA"/>
</dbReference>
<protein>
    <recommendedName>
        <fullName evidence="4">Oxaloacetate decarboxylase gamma subunit</fullName>
    </recommendedName>
</protein>
<proteinExistence type="predicted"/>
<dbReference type="Proteomes" id="UP001451571">
    <property type="component" value="Chromosome"/>
</dbReference>
<reference evidence="2 3" key="1">
    <citation type="submission" date="2024-02" db="EMBL/GenBank/DDBJ databases">
        <title>Bacterial strain from lacustrine sediment.</title>
        <authorList>
            <person name="Petit C."/>
            <person name="Fadhlaoui K."/>
        </authorList>
    </citation>
    <scope>NUCLEOTIDE SEQUENCE [LARGE SCALE GENOMIC DNA]</scope>
    <source>
        <strain evidence="2 3">IPX-CK</strain>
    </source>
</reference>
<evidence type="ECO:0000256" key="1">
    <source>
        <dbReference type="SAM" id="Phobius"/>
    </source>
</evidence>
<name>A0ABZ3ESH3_9FIRM</name>
<sequence>MIVNPFLAGMTIGSLGTIAILALIIVISLVISMNKKENDSANRPK</sequence>
<evidence type="ECO:0000313" key="2">
    <source>
        <dbReference type="EMBL" id="XAH73173.1"/>
    </source>
</evidence>
<keyword evidence="1" id="KW-1133">Transmembrane helix</keyword>
<feature type="transmembrane region" description="Helical" evidence="1">
    <location>
        <begin position="6"/>
        <end position="31"/>
    </location>
</feature>
<evidence type="ECO:0000313" key="3">
    <source>
        <dbReference type="Proteomes" id="UP001451571"/>
    </source>
</evidence>
<organism evidence="2 3">
    <name type="scientific">Kineothrix sedimenti</name>
    <dbReference type="NCBI Taxonomy" id="3123317"/>
    <lineage>
        <taxon>Bacteria</taxon>
        <taxon>Bacillati</taxon>
        <taxon>Bacillota</taxon>
        <taxon>Clostridia</taxon>
        <taxon>Lachnospirales</taxon>
        <taxon>Lachnospiraceae</taxon>
        <taxon>Kineothrix</taxon>
    </lineage>
</organism>
<keyword evidence="1" id="KW-0812">Transmembrane</keyword>
<evidence type="ECO:0008006" key="4">
    <source>
        <dbReference type="Google" id="ProtNLM"/>
    </source>
</evidence>
<dbReference type="RefSeq" id="WP_342756780.1">
    <property type="nucleotide sequence ID" value="NZ_CP146256.1"/>
</dbReference>
<gene>
    <name evidence="2" type="ORF">V6984_16915</name>
</gene>
<keyword evidence="3" id="KW-1185">Reference proteome</keyword>
<keyword evidence="1" id="KW-0472">Membrane</keyword>